<comment type="similarity">
    <text evidence="1 2">Belongs to the phD/YefM antitoxin family.</text>
</comment>
<dbReference type="NCBIfam" id="TIGR01552">
    <property type="entry name" value="phd_fam"/>
    <property type="match status" value="1"/>
</dbReference>
<protein>
    <recommendedName>
        <fullName evidence="2">Antitoxin</fullName>
    </recommendedName>
</protein>
<reference evidence="3 4" key="1">
    <citation type="submission" date="2019-03" db="EMBL/GenBank/DDBJ databases">
        <title>Genomic Encyclopedia of Type Strains, Phase IV (KMG-IV): sequencing the most valuable type-strain genomes for metagenomic binning, comparative biology and taxonomic classification.</title>
        <authorList>
            <person name="Goeker M."/>
        </authorList>
    </citation>
    <scope>NUCLEOTIDE SEQUENCE [LARGE SCALE GENOMIC DNA]</scope>
    <source>
        <strain evidence="3 4">DSM 24830</strain>
    </source>
</reference>
<dbReference type="SUPFAM" id="SSF143120">
    <property type="entry name" value="YefM-like"/>
    <property type="match status" value="1"/>
</dbReference>
<evidence type="ECO:0000313" key="3">
    <source>
        <dbReference type="EMBL" id="TCJ84636.1"/>
    </source>
</evidence>
<dbReference type="Pfam" id="PF02604">
    <property type="entry name" value="PhdYeFM_antitox"/>
    <property type="match status" value="1"/>
</dbReference>
<keyword evidence="4" id="KW-1185">Reference proteome</keyword>
<proteinExistence type="inferred from homology"/>
<dbReference type="InterPro" id="IPR036165">
    <property type="entry name" value="YefM-like_sf"/>
</dbReference>
<dbReference type="InterPro" id="IPR006442">
    <property type="entry name" value="Antitoxin_Phd/YefM"/>
</dbReference>
<evidence type="ECO:0000256" key="1">
    <source>
        <dbReference type="ARBA" id="ARBA00009981"/>
    </source>
</evidence>
<comment type="caution">
    <text evidence="3">The sequence shown here is derived from an EMBL/GenBank/DDBJ whole genome shotgun (WGS) entry which is preliminary data.</text>
</comment>
<gene>
    <name evidence="3" type="ORF">EV695_2595</name>
</gene>
<dbReference type="EMBL" id="SMFQ01000004">
    <property type="protein sequence ID" value="TCJ84636.1"/>
    <property type="molecule type" value="Genomic_DNA"/>
</dbReference>
<dbReference type="Proteomes" id="UP000294887">
    <property type="component" value="Unassembled WGS sequence"/>
</dbReference>
<dbReference type="RefSeq" id="WP_131906383.1">
    <property type="nucleotide sequence ID" value="NZ_BAAAFU010000006.1"/>
</dbReference>
<accession>A0A4R1ESR6</accession>
<sequence length="94" mass="10371">MQTKFSEDVISLSDLKVNPGKVVNHAKDSHRPILLTSRGCGVAVVQGLEEFEKHGEELAFVKAIAQGLLEIEEGKYIGFAEAKEKLGLIRPTYF</sequence>
<name>A0A4R1ESR6_9GAMM</name>
<evidence type="ECO:0000256" key="2">
    <source>
        <dbReference type="RuleBase" id="RU362080"/>
    </source>
</evidence>
<evidence type="ECO:0000313" key="4">
    <source>
        <dbReference type="Proteomes" id="UP000294887"/>
    </source>
</evidence>
<dbReference type="OrthoDB" id="9809157at2"/>
<dbReference type="AlphaFoldDB" id="A0A4R1ESR6"/>
<comment type="function">
    <text evidence="2">Antitoxin component of a type II toxin-antitoxin (TA) system.</text>
</comment>
<organism evidence="3 4">
    <name type="scientific">Cocleimonas flava</name>
    <dbReference type="NCBI Taxonomy" id="634765"/>
    <lineage>
        <taxon>Bacteria</taxon>
        <taxon>Pseudomonadati</taxon>
        <taxon>Pseudomonadota</taxon>
        <taxon>Gammaproteobacteria</taxon>
        <taxon>Thiotrichales</taxon>
        <taxon>Thiotrichaceae</taxon>
        <taxon>Cocleimonas</taxon>
    </lineage>
</organism>